<evidence type="ECO:0000313" key="2">
    <source>
        <dbReference type="EMBL" id="ABQ31503.1"/>
    </source>
</evidence>
<gene>
    <name evidence="2" type="ordered locus">Acry_2308</name>
</gene>
<feature type="signal peptide" evidence="1">
    <location>
        <begin position="1"/>
        <end position="25"/>
    </location>
</feature>
<accession>A5G0X1</accession>
<dbReference type="HOGENOM" id="CLU_1891608_0_0_5"/>
<keyword evidence="1" id="KW-0732">Signal</keyword>
<dbReference type="EMBL" id="CP000697">
    <property type="protein sequence ID" value="ABQ31503.1"/>
    <property type="molecule type" value="Genomic_DNA"/>
</dbReference>
<dbReference type="STRING" id="349163.Acry_2308"/>
<evidence type="ECO:0000313" key="3">
    <source>
        <dbReference type="Proteomes" id="UP000000245"/>
    </source>
</evidence>
<dbReference type="KEGG" id="acr:Acry_2308"/>
<proteinExistence type="predicted"/>
<dbReference type="Proteomes" id="UP000000245">
    <property type="component" value="Chromosome"/>
</dbReference>
<evidence type="ECO:0008006" key="4">
    <source>
        <dbReference type="Google" id="ProtNLM"/>
    </source>
</evidence>
<evidence type="ECO:0000256" key="1">
    <source>
        <dbReference type="SAM" id="SignalP"/>
    </source>
</evidence>
<organism evidence="2 3">
    <name type="scientific">Acidiphilium cryptum (strain JF-5)</name>
    <dbReference type="NCBI Taxonomy" id="349163"/>
    <lineage>
        <taxon>Bacteria</taxon>
        <taxon>Pseudomonadati</taxon>
        <taxon>Pseudomonadota</taxon>
        <taxon>Alphaproteobacteria</taxon>
        <taxon>Acetobacterales</taxon>
        <taxon>Acidocellaceae</taxon>
        <taxon>Acidiphilium</taxon>
    </lineage>
</organism>
<sequence>MNRRHTLKAAMASAAAIVAPAVATAAGNPDAELIAMCDRFVLLQAEYEAAYKVPDLTIETEERIDAQTAPLEAETQDLLDRITRMKAETASGVAAIARAAHAYADSRELDPTNERLYLCDRLNALLIRDAGRLA</sequence>
<dbReference type="RefSeq" id="WP_012039956.1">
    <property type="nucleotide sequence ID" value="NC_009484.1"/>
</dbReference>
<keyword evidence="3" id="KW-1185">Reference proteome</keyword>
<name>A5G0X1_ACICJ</name>
<feature type="chain" id="PRO_5002683225" description="Twin-arginine translocation pathway signal" evidence="1">
    <location>
        <begin position="26"/>
        <end position="134"/>
    </location>
</feature>
<protein>
    <recommendedName>
        <fullName evidence="4">Twin-arginine translocation pathway signal</fullName>
    </recommendedName>
</protein>
<dbReference type="AlphaFoldDB" id="A5G0X1"/>
<reference evidence="2 3" key="1">
    <citation type="submission" date="2007-05" db="EMBL/GenBank/DDBJ databases">
        <title>Complete sequence of chromosome of Acidiphilium cryptum JF-5.</title>
        <authorList>
            <consortium name="US DOE Joint Genome Institute"/>
            <person name="Copeland A."/>
            <person name="Lucas S."/>
            <person name="Lapidus A."/>
            <person name="Barry K."/>
            <person name="Detter J.C."/>
            <person name="Glavina del Rio T."/>
            <person name="Hammon N."/>
            <person name="Israni S."/>
            <person name="Dalin E."/>
            <person name="Tice H."/>
            <person name="Pitluck S."/>
            <person name="Sims D."/>
            <person name="Brettin T."/>
            <person name="Bruce D."/>
            <person name="Han C."/>
            <person name="Schmutz J."/>
            <person name="Larimer F."/>
            <person name="Land M."/>
            <person name="Hauser L."/>
            <person name="Kyrpides N."/>
            <person name="Kim E."/>
            <person name="Magnuson T."/>
            <person name="Richardson P."/>
        </authorList>
    </citation>
    <scope>NUCLEOTIDE SEQUENCE [LARGE SCALE GENOMIC DNA]</scope>
    <source>
        <strain evidence="2 3">JF-5</strain>
    </source>
</reference>